<organism evidence="3 4">
    <name type="scientific">Nesterenkonia aurantiaca</name>
    <dbReference type="NCBI Taxonomy" id="1436010"/>
    <lineage>
        <taxon>Bacteria</taxon>
        <taxon>Bacillati</taxon>
        <taxon>Actinomycetota</taxon>
        <taxon>Actinomycetes</taxon>
        <taxon>Micrococcales</taxon>
        <taxon>Micrococcaceae</taxon>
        <taxon>Nesterenkonia</taxon>
    </lineage>
</organism>
<evidence type="ECO:0008006" key="5">
    <source>
        <dbReference type="Google" id="ProtNLM"/>
    </source>
</evidence>
<feature type="compositionally biased region" description="Basic and acidic residues" evidence="1">
    <location>
        <begin position="19"/>
        <end position="32"/>
    </location>
</feature>
<protein>
    <recommendedName>
        <fullName evidence="5">5-bromo-4-chloroindolyl phosphate hydrolysis protein</fullName>
    </recommendedName>
</protein>
<keyword evidence="2" id="KW-1133">Transmembrane helix</keyword>
<sequence length="257" mass="28657">MRAPLGVRAFNPYLTPRPESAHPRDISLSDTQQHEQEVVIGSELSRGEHQGTDAQRRMHLALPLLAFLLGFGLMLLIMLPNLWALLAGTMVGGAAAAGTYGAVVGRAQSRLRLSERLDDDRERLNTELAEISATVRNRSAQLPPSTQGQLRMMVVGLEEIVDHWDSLSRYPEHQDAVNRTIHRHLPRTLELFLGLPDSEKPRHAAEFKAQIGLLAEGVAKTRDTLVSKNLQALQTNRWLIEESTTDPDEKLFRDNGL</sequence>
<proteinExistence type="predicted"/>
<evidence type="ECO:0000256" key="2">
    <source>
        <dbReference type="SAM" id="Phobius"/>
    </source>
</evidence>
<dbReference type="AlphaFoldDB" id="A0A4R7G2Q0"/>
<feature type="transmembrane region" description="Helical" evidence="2">
    <location>
        <begin position="85"/>
        <end position="104"/>
    </location>
</feature>
<name>A0A4R7G2Q0_9MICC</name>
<evidence type="ECO:0000256" key="1">
    <source>
        <dbReference type="SAM" id="MobiDB-lite"/>
    </source>
</evidence>
<keyword evidence="2" id="KW-0812">Transmembrane</keyword>
<accession>A0A4R7G2Q0</accession>
<dbReference type="EMBL" id="SOAN01000006">
    <property type="protein sequence ID" value="TDS85358.1"/>
    <property type="molecule type" value="Genomic_DNA"/>
</dbReference>
<keyword evidence="4" id="KW-1185">Reference proteome</keyword>
<evidence type="ECO:0000313" key="3">
    <source>
        <dbReference type="EMBL" id="TDS85358.1"/>
    </source>
</evidence>
<gene>
    <name evidence="3" type="ORF">EV640_1062</name>
</gene>
<keyword evidence="2" id="KW-0472">Membrane</keyword>
<feature type="transmembrane region" description="Helical" evidence="2">
    <location>
        <begin position="60"/>
        <end position="79"/>
    </location>
</feature>
<dbReference type="Proteomes" id="UP000294506">
    <property type="component" value="Unassembled WGS sequence"/>
</dbReference>
<reference evidence="3 4" key="1">
    <citation type="submission" date="2019-03" db="EMBL/GenBank/DDBJ databases">
        <title>Genomic Encyclopedia of Type Strains, Phase III (KMG-III): the genomes of soil and plant-associated and newly described type strains.</title>
        <authorList>
            <person name="Whitman W."/>
        </authorList>
    </citation>
    <scope>NUCLEOTIDE SEQUENCE [LARGE SCALE GENOMIC DNA]</scope>
    <source>
        <strain evidence="3 4">DSM 27373</strain>
    </source>
</reference>
<evidence type="ECO:0000313" key="4">
    <source>
        <dbReference type="Proteomes" id="UP000294506"/>
    </source>
</evidence>
<feature type="region of interest" description="Disordered" evidence="1">
    <location>
        <begin position="12"/>
        <end position="32"/>
    </location>
</feature>
<comment type="caution">
    <text evidence="3">The sequence shown here is derived from an EMBL/GenBank/DDBJ whole genome shotgun (WGS) entry which is preliminary data.</text>
</comment>